<sequence length="713" mass="77021">MRNLLGRLNARSPEELARIAQAWGVDARGGDRHRAVSRLYRALTDPRSVRDGWDRLAGDERAMVRHLALTDAPRGIRDLAADLAVPEAAARETATRLYRAGILAREGDDDPLPVGATARLFLPRELALLFRRVQDEIEAGDLAGTPLRALLELLDDTEVEDAARTWGLPVIAGLRAREDLTRQLLREVADPARSARVVAKRTPDAAAIWRRVRDDPDPTGVPLAAAADALGIASGIAPESARPADAARLRDALAELESALLVWHTYRADGDRRLFVPAEIRTPGEAPGPELPPLTPLAPGTVPDPPWRHPDAAAWDLLTLLRELSSPEAPRGVAADEFSRAWKRRLNRRLWVRGDDVPPEGYLDLLLALARGEGLLRETKEPDDAADDDPFLRPTAGVRPWRDLAFPEQGARLLTAWLNHPERPEGAGRADVSVWGADWRGFRRRLLTALGEWEPGTWYPVENVAARLAARDPDLLGATFTAATARETDRPEDRAGDRRRAAVAEVVALTLHTVPAWFGLVELGAIPGHATAVRLTPTGAAIARGDAALLPAEPDGAALAVRPNGDVTLRLPTPLRVWSLSAFAEPARLGQESVYRLTEPALARALAAGFDLGQVTAFLTKQAGGPLPDAVADRLAGWAHGYRRVRLRRAILLSPDDAPAAEDLVIALRAAGWTVRPDGGGALLVELPPGAAADGERALLAALRERGVSPQWG</sequence>
<organism evidence="2">
    <name type="scientific">uncultured Thermomicrobiales bacterium</name>
    <dbReference type="NCBI Taxonomy" id="1645740"/>
    <lineage>
        <taxon>Bacteria</taxon>
        <taxon>Pseudomonadati</taxon>
        <taxon>Thermomicrobiota</taxon>
        <taxon>Thermomicrobia</taxon>
        <taxon>Thermomicrobiales</taxon>
        <taxon>environmental samples</taxon>
    </lineage>
</organism>
<feature type="domain" description="Helicase XPB/Ssl2 N-terminal" evidence="1">
    <location>
        <begin position="579"/>
        <end position="668"/>
    </location>
</feature>
<evidence type="ECO:0000259" key="1">
    <source>
        <dbReference type="Pfam" id="PF13625"/>
    </source>
</evidence>
<gene>
    <name evidence="2" type="ORF">AVDCRST_MAG73-2989</name>
</gene>
<proteinExistence type="predicted"/>
<evidence type="ECO:0000313" key="2">
    <source>
        <dbReference type="EMBL" id="CAA9552411.1"/>
    </source>
</evidence>
<name>A0A6J4UNW0_9BACT</name>
<protein>
    <recommendedName>
        <fullName evidence="1">Helicase XPB/Ssl2 N-terminal domain-containing protein</fullName>
    </recommendedName>
</protein>
<dbReference type="Pfam" id="PF13625">
    <property type="entry name" value="Helicase_C_3"/>
    <property type="match status" value="1"/>
</dbReference>
<dbReference type="EMBL" id="CADCWE010000199">
    <property type="protein sequence ID" value="CAA9552411.1"/>
    <property type="molecule type" value="Genomic_DNA"/>
</dbReference>
<dbReference type="InterPro" id="IPR032830">
    <property type="entry name" value="XPB/Ssl2_N"/>
</dbReference>
<accession>A0A6J4UNW0</accession>
<dbReference type="AlphaFoldDB" id="A0A6J4UNW0"/>
<reference evidence="2" key="1">
    <citation type="submission" date="2020-02" db="EMBL/GenBank/DDBJ databases">
        <authorList>
            <person name="Meier V. D."/>
        </authorList>
    </citation>
    <scope>NUCLEOTIDE SEQUENCE</scope>
    <source>
        <strain evidence="2">AVDCRST_MAG73</strain>
    </source>
</reference>